<gene>
    <name evidence="2" type="ORF">KI387_005572</name>
</gene>
<dbReference type="AlphaFoldDB" id="A0AA38GN09"/>
<keyword evidence="3" id="KW-1185">Reference proteome</keyword>
<dbReference type="EMBL" id="JAHRHJ020000002">
    <property type="protein sequence ID" value="KAH9325394.1"/>
    <property type="molecule type" value="Genomic_DNA"/>
</dbReference>
<comment type="caution">
    <text evidence="2">The sequence shown here is derived from an EMBL/GenBank/DDBJ whole genome shotgun (WGS) entry which is preliminary data.</text>
</comment>
<accession>A0AA38GN09</accession>
<evidence type="ECO:0000313" key="3">
    <source>
        <dbReference type="Proteomes" id="UP000824469"/>
    </source>
</evidence>
<proteinExistence type="predicted"/>
<feature type="non-terminal residue" evidence="2">
    <location>
        <position position="70"/>
    </location>
</feature>
<evidence type="ECO:0000313" key="2">
    <source>
        <dbReference type="EMBL" id="KAH9325394.1"/>
    </source>
</evidence>
<feature type="region of interest" description="Disordered" evidence="1">
    <location>
        <begin position="1"/>
        <end position="24"/>
    </location>
</feature>
<organism evidence="2 3">
    <name type="scientific">Taxus chinensis</name>
    <name type="common">Chinese yew</name>
    <name type="synonym">Taxus wallichiana var. chinensis</name>
    <dbReference type="NCBI Taxonomy" id="29808"/>
    <lineage>
        <taxon>Eukaryota</taxon>
        <taxon>Viridiplantae</taxon>
        <taxon>Streptophyta</taxon>
        <taxon>Embryophyta</taxon>
        <taxon>Tracheophyta</taxon>
        <taxon>Spermatophyta</taxon>
        <taxon>Pinopsida</taxon>
        <taxon>Pinidae</taxon>
        <taxon>Conifers II</taxon>
        <taxon>Cupressales</taxon>
        <taxon>Taxaceae</taxon>
        <taxon>Taxus</taxon>
    </lineage>
</organism>
<protein>
    <submittedName>
        <fullName evidence="2">Uncharacterized protein</fullName>
    </submittedName>
</protein>
<reference evidence="2 3" key="1">
    <citation type="journal article" date="2021" name="Nat. Plants">
        <title>The Taxus genome provides insights into paclitaxel biosynthesis.</title>
        <authorList>
            <person name="Xiong X."/>
            <person name="Gou J."/>
            <person name="Liao Q."/>
            <person name="Li Y."/>
            <person name="Zhou Q."/>
            <person name="Bi G."/>
            <person name="Li C."/>
            <person name="Du R."/>
            <person name="Wang X."/>
            <person name="Sun T."/>
            <person name="Guo L."/>
            <person name="Liang H."/>
            <person name="Lu P."/>
            <person name="Wu Y."/>
            <person name="Zhang Z."/>
            <person name="Ro D.K."/>
            <person name="Shang Y."/>
            <person name="Huang S."/>
            <person name="Yan J."/>
        </authorList>
    </citation>
    <scope>NUCLEOTIDE SEQUENCE [LARGE SCALE GENOMIC DNA]</scope>
    <source>
        <strain evidence="2">Ta-2019</strain>
    </source>
</reference>
<feature type="non-terminal residue" evidence="2">
    <location>
        <position position="1"/>
    </location>
</feature>
<dbReference type="Proteomes" id="UP000824469">
    <property type="component" value="Unassembled WGS sequence"/>
</dbReference>
<evidence type="ECO:0000256" key="1">
    <source>
        <dbReference type="SAM" id="MobiDB-lite"/>
    </source>
</evidence>
<sequence>RVGPTSIRSWGTSPTGHGWHGPGTWRRERETRYYQDVLDGTSADYHPYAAHRAETCWSHRSQGAVAIAGG</sequence>
<feature type="compositionally biased region" description="Polar residues" evidence="1">
    <location>
        <begin position="1"/>
        <end position="15"/>
    </location>
</feature>
<name>A0AA38GN09_TAXCH</name>